<feature type="transmembrane region" description="Helical" evidence="5">
    <location>
        <begin position="353"/>
        <end position="370"/>
    </location>
</feature>
<feature type="transmembrane region" description="Helical" evidence="5">
    <location>
        <begin position="321"/>
        <end position="341"/>
    </location>
</feature>
<feature type="transmembrane region" description="Helical" evidence="5">
    <location>
        <begin position="268"/>
        <end position="300"/>
    </location>
</feature>
<feature type="transmembrane region" description="Helical" evidence="5">
    <location>
        <begin position="390"/>
        <end position="410"/>
    </location>
</feature>
<keyword evidence="2 5" id="KW-0812">Transmembrane</keyword>
<evidence type="ECO:0000256" key="3">
    <source>
        <dbReference type="ARBA" id="ARBA00022989"/>
    </source>
</evidence>
<reference evidence="6 7" key="1">
    <citation type="journal article" date="2012" name="J. Bacteriol.">
        <title>Draft Genome Sequence of Novosphingobium nitrogenifigens Y88T.</title>
        <authorList>
            <person name="Strabala T.J."/>
            <person name="Macdonald L."/>
            <person name="Liu V."/>
            <person name="Smit A.M."/>
        </authorList>
    </citation>
    <scope>NUCLEOTIDE SEQUENCE [LARGE SCALE GENOMIC DNA]</scope>
    <source>
        <strain evidence="6 7">DSM 19370</strain>
    </source>
</reference>
<dbReference type="InterPro" id="IPR050598">
    <property type="entry name" value="AminoAcid_Transporter"/>
</dbReference>
<evidence type="ECO:0000313" key="6">
    <source>
        <dbReference type="EMBL" id="EGD57443.1"/>
    </source>
</evidence>
<evidence type="ECO:0000313" key="7">
    <source>
        <dbReference type="Proteomes" id="UP000004728"/>
    </source>
</evidence>
<dbReference type="GO" id="GO:0015179">
    <property type="term" value="F:L-amino acid transmembrane transporter activity"/>
    <property type="evidence" value="ECO:0007669"/>
    <property type="project" value="TreeGrafter"/>
</dbReference>
<evidence type="ECO:0000256" key="5">
    <source>
        <dbReference type="SAM" id="Phobius"/>
    </source>
</evidence>
<evidence type="ECO:0000256" key="4">
    <source>
        <dbReference type="ARBA" id="ARBA00023136"/>
    </source>
</evidence>
<feature type="transmembrane region" description="Helical" evidence="5">
    <location>
        <begin position="149"/>
        <end position="171"/>
    </location>
</feature>
<dbReference type="PANTHER" id="PTHR11785:SF512">
    <property type="entry name" value="SOBREMESA, ISOFORM B"/>
    <property type="match status" value="1"/>
</dbReference>
<dbReference type="AlphaFoldDB" id="F1ZDB5"/>
<dbReference type="InParanoid" id="F1ZDB5"/>
<evidence type="ECO:0000256" key="2">
    <source>
        <dbReference type="ARBA" id="ARBA00022692"/>
    </source>
</evidence>
<feature type="transmembrane region" description="Helical" evidence="5">
    <location>
        <begin position="120"/>
        <end position="142"/>
    </location>
</feature>
<dbReference type="Pfam" id="PF13520">
    <property type="entry name" value="AA_permease_2"/>
    <property type="match status" value="1"/>
</dbReference>
<sequence length="445" mass="46085">MTAASPTPRPHLGLVAATLVGLGMIMSTDALKTAPTVALNVAPGGFLWLWIAGGLVSLIGALSYVEMACAFPDAGGEYSFLTRAWGSRVGALYAWSRFAVMHTGWIALMAHLLADYVSALVPLGSLGRTLVALAVVAALALLNCIHVRLGFLTQALLVGLVALGFLAVTAAGFSVTPPPLAATPPPTEPHLGVALIYVFLAYGGWSDMATLSAELKAGRRGMAVVTIGAVLLLIAIYVALNAAMLHGLGWARLAQSTAPGADVARAAFGAPGAVVIVAVVAISAIASINSTLIICARITWAASRTLPRLAMLGHWHPERGTPARAVGAVAAFSLVLTALAGFTTSGFGAMVDYMTPVYWVFMALGMGASIRLRRRHDGQRGHDFPVRTPLFPLFPLAFIALALVMLWSSLTQMGPGALFGMGVMAAGLLLERFAAKAVSGRTVPG</sequence>
<dbReference type="PANTHER" id="PTHR11785">
    <property type="entry name" value="AMINO ACID TRANSPORTER"/>
    <property type="match status" value="1"/>
</dbReference>
<dbReference type="GO" id="GO:0016020">
    <property type="term" value="C:membrane"/>
    <property type="evidence" value="ECO:0007669"/>
    <property type="project" value="UniProtKB-SubCell"/>
</dbReference>
<dbReference type="EMBL" id="AEWJ01000065">
    <property type="protein sequence ID" value="EGD57443.1"/>
    <property type="molecule type" value="Genomic_DNA"/>
</dbReference>
<feature type="transmembrane region" description="Helical" evidence="5">
    <location>
        <begin position="223"/>
        <end position="248"/>
    </location>
</feature>
<gene>
    <name evidence="6" type="ORF">Y88_3753</name>
</gene>
<dbReference type="InterPro" id="IPR002293">
    <property type="entry name" value="AA/rel_permease1"/>
</dbReference>
<keyword evidence="7" id="KW-1185">Reference proteome</keyword>
<keyword evidence="4 5" id="KW-0472">Membrane</keyword>
<accession>F1ZDB5</accession>
<feature type="transmembrane region" description="Helical" evidence="5">
    <location>
        <begin position="416"/>
        <end position="435"/>
    </location>
</feature>
<dbReference type="OrthoDB" id="9762947at2"/>
<comment type="subcellular location">
    <subcellularLocation>
        <location evidence="1">Membrane</location>
        <topology evidence="1">Multi-pass membrane protein</topology>
    </subcellularLocation>
</comment>
<name>F1ZDB5_9SPHN</name>
<feature type="transmembrane region" description="Helical" evidence="5">
    <location>
        <begin position="46"/>
        <end position="71"/>
    </location>
</feature>
<dbReference type="PIRSF" id="PIRSF006060">
    <property type="entry name" value="AA_transporter"/>
    <property type="match status" value="1"/>
</dbReference>
<evidence type="ECO:0000256" key="1">
    <source>
        <dbReference type="ARBA" id="ARBA00004141"/>
    </source>
</evidence>
<dbReference type="Gene3D" id="1.20.1740.10">
    <property type="entry name" value="Amino acid/polyamine transporter I"/>
    <property type="match status" value="1"/>
</dbReference>
<dbReference type="Proteomes" id="UP000004728">
    <property type="component" value="Unassembled WGS sequence"/>
</dbReference>
<comment type="caution">
    <text evidence="6">The sequence shown here is derived from an EMBL/GenBank/DDBJ whole genome shotgun (WGS) entry which is preliminary data.</text>
</comment>
<protein>
    <submittedName>
        <fullName evidence="6">Amino acid permease-associated region</fullName>
    </submittedName>
</protein>
<dbReference type="HOGENOM" id="CLU_007946_3_4_5"/>
<proteinExistence type="predicted"/>
<feature type="transmembrane region" description="Helical" evidence="5">
    <location>
        <begin position="191"/>
        <end position="211"/>
    </location>
</feature>
<feature type="transmembrane region" description="Helical" evidence="5">
    <location>
        <begin position="92"/>
        <end position="114"/>
    </location>
</feature>
<keyword evidence="3 5" id="KW-1133">Transmembrane helix</keyword>
<dbReference type="RefSeq" id="WP_008071407.1">
    <property type="nucleotide sequence ID" value="NZ_AQWK01000004.1"/>
</dbReference>
<dbReference type="STRING" id="983920.Y88_3753"/>
<organism evidence="6 7">
    <name type="scientific">Novosphingobium nitrogenifigens DSM 19370</name>
    <dbReference type="NCBI Taxonomy" id="983920"/>
    <lineage>
        <taxon>Bacteria</taxon>
        <taxon>Pseudomonadati</taxon>
        <taxon>Pseudomonadota</taxon>
        <taxon>Alphaproteobacteria</taxon>
        <taxon>Sphingomonadales</taxon>
        <taxon>Sphingomonadaceae</taxon>
        <taxon>Novosphingobium</taxon>
    </lineage>
</organism>
<dbReference type="eggNOG" id="COG0531">
    <property type="taxonomic scope" value="Bacteria"/>
</dbReference>